<evidence type="ECO:0000256" key="11">
    <source>
        <dbReference type="SAM" id="MobiDB-lite"/>
    </source>
</evidence>
<comment type="function">
    <text evidence="7">Catalyzes the formation of 5-methyl-uridine at position 54 (m5U54) in all tRNA. May also have a role in tRNA stabilization or maturation.</text>
</comment>
<dbReference type="Pfam" id="PF05958">
    <property type="entry name" value="tRNA_U5-meth_tr"/>
    <property type="match status" value="1"/>
</dbReference>
<dbReference type="GO" id="GO:0008033">
    <property type="term" value="P:tRNA processing"/>
    <property type="evidence" value="ECO:0007669"/>
    <property type="project" value="UniProtKB-KW"/>
</dbReference>
<evidence type="ECO:0000256" key="1">
    <source>
        <dbReference type="ARBA" id="ARBA00022603"/>
    </source>
</evidence>
<evidence type="ECO:0000256" key="3">
    <source>
        <dbReference type="ARBA" id="ARBA00022691"/>
    </source>
</evidence>
<feature type="binding site" evidence="9">
    <location>
        <position position="380"/>
    </location>
    <ligand>
        <name>S-adenosyl-L-methionine</name>
        <dbReference type="ChEBI" id="CHEBI:59789"/>
    </ligand>
</feature>
<evidence type="ECO:0000256" key="6">
    <source>
        <dbReference type="ARBA" id="ARBA00052788"/>
    </source>
</evidence>
<evidence type="ECO:0000313" key="12">
    <source>
        <dbReference type="EMBL" id="KAF1936068.1"/>
    </source>
</evidence>
<evidence type="ECO:0000256" key="2">
    <source>
        <dbReference type="ARBA" id="ARBA00022679"/>
    </source>
</evidence>
<dbReference type="InterPro" id="IPR012340">
    <property type="entry name" value="NA-bd_OB-fold"/>
</dbReference>
<keyword evidence="4" id="KW-0819">tRNA processing</keyword>
<evidence type="ECO:0000256" key="7">
    <source>
        <dbReference type="ARBA" id="ARBA00054700"/>
    </source>
</evidence>
<dbReference type="EC" id="2.1.1.35" evidence="5"/>
<dbReference type="FunFam" id="3.40.50.150:FF:000174">
    <property type="entry name" value="TRM2p tRNA methyltransferase"/>
    <property type="match status" value="1"/>
</dbReference>
<dbReference type="FunFam" id="3.40.50.150:FF:000104">
    <property type="entry name" value="S-adenosyl-L-methionine-dependent methyltransferase"/>
    <property type="match status" value="1"/>
</dbReference>
<dbReference type="InterPro" id="IPR030391">
    <property type="entry name" value="MeTrfase_TrmA_CS"/>
</dbReference>
<evidence type="ECO:0000313" key="13">
    <source>
        <dbReference type="Proteomes" id="UP000800038"/>
    </source>
</evidence>
<feature type="binding site" evidence="9">
    <location>
        <position position="359"/>
    </location>
    <ligand>
        <name>S-adenosyl-L-methionine</name>
        <dbReference type="ChEBI" id="CHEBI:59789"/>
    </ligand>
</feature>
<keyword evidence="1 9" id="KW-0489">Methyltransferase</keyword>
<comment type="similarity">
    <text evidence="9">Belongs to the class I-like SAM-binding methyltransferase superfamily. RNA M5U methyltransferase family.</text>
</comment>
<dbReference type="AlphaFoldDB" id="A0A6A5S9C6"/>
<dbReference type="Proteomes" id="UP000800038">
    <property type="component" value="Unassembled WGS sequence"/>
</dbReference>
<accession>A0A6A5S9C6</accession>
<dbReference type="InterPro" id="IPR025795">
    <property type="entry name" value="tRNA_(uracil-5-)_MeTrfase"/>
</dbReference>
<dbReference type="GO" id="GO:0030697">
    <property type="term" value="F:tRNA (uracil(54)-C5)-methyltransferase activity, S-adenosyl methionine-dependent"/>
    <property type="evidence" value="ECO:0007669"/>
    <property type="project" value="UniProtKB-EC"/>
</dbReference>
<dbReference type="FunFam" id="2.40.50.140:FF:000201">
    <property type="entry name" value="TRM2p tRNA methyltransferase"/>
    <property type="match status" value="1"/>
</dbReference>
<name>A0A6A5S9C6_9PLEO</name>
<dbReference type="PROSITE" id="PS51622">
    <property type="entry name" value="SAM_MT_RNA_M5U_2"/>
    <property type="match status" value="1"/>
</dbReference>
<dbReference type="InterPro" id="IPR030390">
    <property type="entry name" value="MeTrfase_TrmA_AS"/>
</dbReference>
<feature type="binding site" evidence="9">
    <location>
        <position position="326"/>
    </location>
    <ligand>
        <name>S-adenosyl-L-methionine</name>
        <dbReference type="ChEBI" id="CHEBI:59789"/>
    </ligand>
</feature>
<dbReference type="SUPFAM" id="SSF50249">
    <property type="entry name" value="Nucleic acid-binding proteins"/>
    <property type="match status" value="1"/>
</dbReference>
<dbReference type="PROSITE" id="PS01230">
    <property type="entry name" value="TRMA_1"/>
    <property type="match status" value="1"/>
</dbReference>
<dbReference type="InterPro" id="IPR010280">
    <property type="entry name" value="U5_MeTrfase_fam"/>
</dbReference>
<feature type="active site" description="Nucleophile" evidence="9">
    <location>
        <position position="456"/>
    </location>
</feature>
<feature type="binding site" evidence="9">
    <location>
        <position position="429"/>
    </location>
    <ligand>
        <name>S-adenosyl-L-methionine</name>
        <dbReference type="ChEBI" id="CHEBI:59789"/>
    </ligand>
</feature>
<proteinExistence type="inferred from homology"/>
<organism evidence="12 13">
    <name type="scientific">Clathrospora elynae</name>
    <dbReference type="NCBI Taxonomy" id="706981"/>
    <lineage>
        <taxon>Eukaryota</taxon>
        <taxon>Fungi</taxon>
        <taxon>Dikarya</taxon>
        <taxon>Ascomycota</taxon>
        <taxon>Pezizomycotina</taxon>
        <taxon>Dothideomycetes</taxon>
        <taxon>Pleosporomycetidae</taxon>
        <taxon>Pleosporales</taxon>
        <taxon>Diademaceae</taxon>
        <taxon>Clathrospora</taxon>
    </lineage>
</organism>
<dbReference type="InterPro" id="IPR029063">
    <property type="entry name" value="SAM-dependent_MTases_sf"/>
</dbReference>
<dbReference type="PANTHER" id="PTHR11061">
    <property type="entry name" value="RNA M5U METHYLTRANSFERASE"/>
    <property type="match status" value="1"/>
</dbReference>
<feature type="active site" evidence="10">
    <location>
        <position position="456"/>
    </location>
</feature>
<sequence>MKNGHAEQSNILKTNGTNEEVLLEDVTALIKKLGLERDGKDASKELPEKFKEIQVEIKEISSTGDGLGFQIDSDSDQVYVVPFSAPGDIVTARPHKHFDKEKYSMADFISVTTPSPHRDASLVKCPYFASCSGCQFQMLPYDFQLQHKKSIVEKAYKNFSNLPADLIPTIGDTVGSPLQYGYRTKLTPHFDGPPDARRSDGRHGIKRNFKEVPPIGFMKKGTRNTIDIEDCPIGTDAVRAGNKRERKRVADTISSYHKGATLLLREDTTRIAKPSYDVEKETDSDAVVEDRGEYIHRKTCITDPNAKSTEYIDDFQFVNPAGSFFQNNNSILPIFTQYIREHILPSTPEHTITHLIDAYSGSGLFTITLSALFKSSLGIDISAGSIESATENARLNKLPESSTRFIAADAAKLFASIKSPAKETVVMIDPPRKGCDESFLRQLVQYGPARVVYVSCNVHTQARDIGVLVGGMMGVDGGFGKSEGCYEIESLRGFDFFPQTGHVEGVAVLRKKEMHVQKDDGCETKEAQNGEA</sequence>
<evidence type="ECO:0000256" key="5">
    <source>
        <dbReference type="ARBA" id="ARBA00033763"/>
    </source>
</evidence>
<dbReference type="Gene3D" id="3.40.50.150">
    <property type="entry name" value="Vaccinia Virus protein VP39"/>
    <property type="match status" value="2"/>
</dbReference>
<reference evidence="12" key="1">
    <citation type="journal article" date="2020" name="Stud. Mycol.">
        <title>101 Dothideomycetes genomes: a test case for predicting lifestyles and emergence of pathogens.</title>
        <authorList>
            <person name="Haridas S."/>
            <person name="Albert R."/>
            <person name="Binder M."/>
            <person name="Bloem J."/>
            <person name="Labutti K."/>
            <person name="Salamov A."/>
            <person name="Andreopoulos B."/>
            <person name="Baker S."/>
            <person name="Barry K."/>
            <person name="Bills G."/>
            <person name="Bluhm B."/>
            <person name="Cannon C."/>
            <person name="Castanera R."/>
            <person name="Culley D."/>
            <person name="Daum C."/>
            <person name="Ezra D."/>
            <person name="Gonzalez J."/>
            <person name="Henrissat B."/>
            <person name="Kuo A."/>
            <person name="Liang C."/>
            <person name="Lipzen A."/>
            <person name="Lutzoni F."/>
            <person name="Magnuson J."/>
            <person name="Mondo S."/>
            <person name="Nolan M."/>
            <person name="Ohm R."/>
            <person name="Pangilinan J."/>
            <person name="Park H.-J."/>
            <person name="Ramirez L."/>
            <person name="Alfaro M."/>
            <person name="Sun H."/>
            <person name="Tritt A."/>
            <person name="Yoshinaga Y."/>
            <person name="Zwiers L.-H."/>
            <person name="Turgeon B."/>
            <person name="Goodwin S."/>
            <person name="Spatafora J."/>
            <person name="Crous P."/>
            <person name="Grigoriev I."/>
        </authorList>
    </citation>
    <scope>NUCLEOTIDE SEQUENCE</scope>
    <source>
        <strain evidence="12">CBS 161.51</strain>
    </source>
</reference>
<dbReference type="PROSITE" id="PS51687">
    <property type="entry name" value="SAM_MT_RNA_M5U"/>
    <property type="match status" value="1"/>
</dbReference>
<dbReference type="GO" id="GO:0032259">
    <property type="term" value="P:methylation"/>
    <property type="evidence" value="ECO:0007669"/>
    <property type="project" value="UniProtKB-KW"/>
</dbReference>
<evidence type="ECO:0000256" key="10">
    <source>
        <dbReference type="PROSITE-ProRule" id="PRU10015"/>
    </source>
</evidence>
<feature type="compositionally biased region" description="Basic and acidic residues" evidence="11">
    <location>
        <begin position="192"/>
        <end position="203"/>
    </location>
</feature>
<dbReference type="EMBL" id="ML976213">
    <property type="protein sequence ID" value="KAF1936068.1"/>
    <property type="molecule type" value="Genomic_DNA"/>
</dbReference>
<feature type="region of interest" description="Disordered" evidence="11">
    <location>
        <begin position="186"/>
        <end position="206"/>
    </location>
</feature>
<dbReference type="GO" id="GO:0009451">
    <property type="term" value="P:RNA modification"/>
    <property type="evidence" value="ECO:0007669"/>
    <property type="project" value="UniProtKB-ARBA"/>
</dbReference>
<dbReference type="OrthoDB" id="10250660at2759"/>
<dbReference type="PANTHER" id="PTHR11061:SF30">
    <property type="entry name" value="TRNA (URACIL(54)-C(5))-METHYLTRANSFERASE"/>
    <property type="match status" value="1"/>
</dbReference>
<gene>
    <name evidence="12" type="ORF">EJ02DRAFT_459839</name>
</gene>
<keyword evidence="13" id="KW-1185">Reference proteome</keyword>
<comment type="catalytic activity">
    <reaction evidence="6">
        <text>uridine(54) in tRNA + S-adenosyl-L-methionine = 5-methyluridine(54) in tRNA + S-adenosyl-L-homocysteine + H(+)</text>
        <dbReference type="Rhea" id="RHEA:42712"/>
        <dbReference type="Rhea" id="RHEA-COMP:10167"/>
        <dbReference type="Rhea" id="RHEA-COMP:10193"/>
        <dbReference type="ChEBI" id="CHEBI:15378"/>
        <dbReference type="ChEBI" id="CHEBI:57856"/>
        <dbReference type="ChEBI" id="CHEBI:59789"/>
        <dbReference type="ChEBI" id="CHEBI:65315"/>
        <dbReference type="ChEBI" id="CHEBI:74447"/>
        <dbReference type="EC" id="2.1.1.35"/>
    </reaction>
</comment>
<evidence type="ECO:0000256" key="4">
    <source>
        <dbReference type="ARBA" id="ARBA00022694"/>
    </source>
</evidence>
<dbReference type="PROSITE" id="PS01231">
    <property type="entry name" value="TRMA_2"/>
    <property type="match status" value="1"/>
</dbReference>
<keyword evidence="2 9" id="KW-0808">Transferase</keyword>
<dbReference type="SUPFAM" id="SSF53335">
    <property type="entry name" value="S-adenosyl-L-methionine-dependent methyltransferases"/>
    <property type="match status" value="1"/>
</dbReference>
<evidence type="ECO:0000256" key="9">
    <source>
        <dbReference type="PROSITE-ProRule" id="PRU01024"/>
    </source>
</evidence>
<dbReference type="Gene3D" id="2.40.50.140">
    <property type="entry name" value="Nucleic acid-binding proteins"/>
    <property type="match status" value="1"/>
</dbReference>
<keyword evidence="3 9" id="KW-0949">S-adenosyl-L-methionine</keyword>
<evidence type="ECO:0000256" key="8">
    <source>
        <dbReference type="ARBA" id="ARBA00070108"/>
    </source>
</evidence>
<protein>
    <recommendedName>
        <fullName evidence="8">tRNA (uracil(54)-C(5))-methyltransferase</fullName>
        <ecNumber evidence="5">2.1.1.35</ecNumber>
    </recommendedName>
</protein>